<evidence type="ECO:0000313" key="1">
    <source>
        <dbReference type="EMBL" id="PUZ21836.1"/>
    </source>
</evidence>
<dbReference type="AlphaFoldDB" id="A0A2T7BBS0"/>
<dbReference type="Proteomes" id="UP000244450">
    <property type="component" value="Unassembled WGS sequence"/>
</dbReference>
<accession>A0A2T7BBS0</accession>
<evidence type="ECO:0000313" key="2">
    <source>
        <dbReference type="Proteomes" id="UP000244450"/>
    </source>
</evidence>
<keyword evidence="2" id="KW-1185">Reference proteome</keyword>
<dbReference type="EMBL" id="QCYK01000004">
    <property type="protein sequence ID" value="PUZ21836.1"/>
    <property type="molecule type" value="Genomic_DNA"/>
</dbReference>
<gene>
    <name evidence="1" type="ORF">DCC81_24940</name>
</gene>
<name>A0A2T7BBS0_9BACT</name>
<organism evidence="1 2">
    <name type="scientific">Chitinophaga parva</name>
    <dbReference type="NCBI Taxonomy" id="2169414"/>
    <lineage>
        <taxon>Bacteria</taxon>
        <taxon>Pseudomonadati</taxon>
        <taxon>Bacteroidota</taxon>
        <taxon>Chitinophagia</taxon>
        <taxon>Chitinophagales</taxon>
        <taxon>Chitinophagaceae</taxon>
        <taxon>Chitinophaga</taxon>
    </lineage>
</organism>
<sequence>MALTPRTISKASLILQQLVPGISGNIESFNEAQPVRPGMIVACNACDCKGYNSIFTDIVHLSPSQETIFRVLEGGVGLPSFKLEVGGGITRIGWHEEQAIPTSDGVYSAGACVRLGEGNVYTVLNRTPMIFKERH</sequence>
<protein>
    <submittedName>
        <fullName evidence="1">Uncharacterized protein</fullName>
    </submittedName>
</protein>
<proteinExistence type="predicted"/>
<dbReference type="RefSeq" id="WP_108689484.1">
    <property type="nucleotide sequence ID" value="NZ_QCYK01000004.1"/>
</dbReference>
<reference evidence="1 2" key="1">
    <citation type="submission" date="2018-04" db="EMBL/GenBank/DDBJ databases">
        <title>Chitinophaga fuyangensis sp. nov., isolated from soil in a chemical factory.</title>
        <authorList>
            <person name="Chen K."/>
        </authorList>
    </citation>
    <scope>NUCLEOTIDE SEQUENCE [LARGE SCALE GENOMIC DNA]</scope>
    <source>
        <strain evidence="1 2">LY-1</strain>
    </source>
</reference>
<comment type="caution">
    <text evidence="1">The sequence shown here is derived from an EMBL/GenBank/DDBJ whole genome shotgun (WGS) entry which is preliminary data.</text>
</comment>